<evidence type="ECO:0000256" key="1">
    <source>
        <dbReference type="ARBA" id="ARBA00007534"/>
    </source>
</evidence>
<keyword evidence="4" id="KW-1015">Disulfide bond</keyword>
<keyword evidence="2" id="KW-0719">Serine esterase</keyword>
<evidence type="ECO:0000313" key="8">
    <source>
        <dbReference type="Proteomes" id="UP000551501"/>
    </source>
</evidence>
<evidence type="ECO:0008006" key="9">
    <source>
        <dbReference type="Google" id="ProtNLM"/>
    </source>
</evidence>
<gene>
    <name evidence="7" type="ORF">BKA16_004713</name>
</gene>
<comment type="similarity">
    <text evidence="1">Belongs to the cutinase family.</text>
</comment>
<dbReference type="Proteomes" id="UP000551501">
    <property type="component" value="Unassembled WGS sequence"/>
</dbReference>
<feature type="region of interest" description="Disordered" evidence="5">
    <location>
        <begin position="255"/>
        <end position="275"/>
    </location>
</feature>
<keyword evidence="6" id="KW-0732">Signal</keyword>
<dbReference type="EMBL" id="JACIFP010000002">
    <property type="protein sequence ID" value="MBB4138088.1"/>
    <property type="molecule type" value="Genomic_DNA"/>
</dbReference>
<dbReference type="PROSITE" id="PS51318">
    <property type="entry name" value="TAT"/>
    <property type="match status" value="1"/>
</dbReference>
<dbReference type="Pfam" id="PF01083">
    <property type="entry name" value="Cutinase"/>
    <property type="match status" value="1"/>
</dbReference>
<organism evidence="7 8">
    <name type="scientific">Gordonia humi</name>
    <dbReference type="NCBI Taxonomy" id="686429"/>
    <lineage>
        <taxon>Bacteria</taxon>
        <taxon>Bacillati</taxon>
        <taxon>Actinomycetota</taxon>
        <taxon>Actinomycetes</taxon>
        <taxon>Mycobacteriales</taxon>
        <taxon>Gordoniaceae</taxon>
        <taxon>Gordonia</taxon>
    </lineage>
</organism>
<feature type="compositionally biased region" description="Low complexity" evidence="5">
    <location>
        <begin position="418"/>
        <end position="428"/>
    </location>
</feature>
<evidence type="ECO:0000256" key="4">
    <source>
        <dbReference type="ARBA" id="ARBA00023157"/>
    </source>
</evidence>
<dbReference type="SMART" id="SM01110">
    <property type="entry name" value="Cutinase"/>
    <property type="match status" value="1"/>
</dbReference>
<keyword evidence="8" id="KW-1185">Reference proteome</keyword>
<feature type="compositionally biased region" description="Low complexity" evidence="5">
    <location>
        <begin position="358"/>
        <end position="379"/>
    </location>
</feature>
<dbReference type="AlphaFoldDB" id="A0A840F6Q3"/>
<feature type="signal peptide" evidence="6">
    <location>
        <begin position="1"/>
        <end position="32"/>
    </location>
</feature>
<accession>A0A840F6Q3</accession>
<feature type="region of interest" description="Disordered" evidence="5">
    <location>
        <begin position="304"/>
        <end position="324"/>
    </location>
</feature>
<protein>
    <recommendedName>
        <fullName evidence="9">Cutinase</fullName>
    </recommendedName>
</protein>
<dbReference type="GO" id="GO:0052689">
    <property type="term" value="F:carboxylic ester hydrolase activity"/>
    <property type="evidence" value="ECO:0007669"/>
    <property type="project" value="UniProtKB-KW"/>
</dbReference>
<dbReference type="InterPro" id="IPR006311">
    <property type="entry name" value="TAT_signal"/>
</dbReference>
<feature type="chain" id="PRO_5039218194" description="Cutinase" evidence="6">
    <location>
        <begin position="33"/>
        <end position="747"/>
    </location>
</feature>
<dbReference type="InterPro" id="IPR029058">
    <property type="entry name" value="AB_hydrolase_fold"/>
</dbReference>
<dbReference type="PANTHER" id="PTHR33630">
    <property type="entry name" value="CUTINASE RV1984C-RELATED-RELATED"/>
    <property type="match status" value="1"/>
</dbReference>
<dbReference type="SUPFAM" id="SSF53474">
    <property type="entry name" value="alpha/beta-Hydrolases"/>
    <property type="match status" value="1"/>
</dbReference>
<reference evidence="7 8" key="1">
    <citation type="submission" date="2020-08" db="EMBL/GenBank/DDBJ databases">
        <title>Sequencing the genomes of 1000 actinobacteria strains.</title>
        <authorList>
            <person name="Klenk H.-P."/>
        </authorList>
    </citation>
    <scope>NUCLEOTIDE SEQUENCE [LARGE SCALE GENOMIC DNA]</scope>
    <source>
        <strain evidence="7 8">DSM 45298</strain>
    </source>
</reference>
<keyword evidence="3" id="KW-0378">Hydrolase</keyword>
<comment type="caution">
    <text evidence="7">The sequence shown here is derived from an EMBL/GenBank/DDBJ whole genome shotgun (WGS) entry which is preliminary data.</text>
</comment>
<sequence>MSVRSNSFVNRRRWRMPAALAAVGLVSVSTIAAPVAAADTGAGCSPLMAYLVPGTWETSKGASWSTPKGLLAPVGKKLSEDYTSSITVLYAGYEASAFDKGKTYEASEKDGVARLTAVMKRCPDSKIVLGGFSQGADVAGDLAWEIGHGKGPVPASSIAAVGLIADPKRGDSAVVGPAVDGQGITGGRPGGYGALSSKMFWLCGEDDKYCNVTSKNPFLAKLGETLGAPLTGDSPDLSSLTSNFGTADLAGAPSTADQLADSADGLSAPTSSGTGSQIAAVSTLAQQILNTFTPVLQTQQWMKTTPGAKSRLTGKADSPQGQTRNVLGLLDGMDVPGIIKTASSIVDTATQALGTTRPTPAVVEEAPTTTAPETTSTEAKSTEAESTEETPSVAPTSSVGESSPLRESTESTESTGAPSTTSETTPDLPDTDETATAGVVTDDSVATTTGEPDTPVIANVGDSVADPSSADLSGLASSALSLASQVAPLSDQDKGSLQTASQVMGTLRFDTIISQGMNVMAAVTSTDYAGIIRNLQVLPQQIVTGNIKGAHRTAGMLNNQFSPWVKMAAQMDYKMAGQIVTMIPDPSGYTQIAGLVLDLLGNVDIIRLARDVGQIQEVAWKVVETGNPLALGDLLPISLDLASVALGVLQPGQKMSPEMLGSGATTEQVQFAKSVQGQDFTSVVSGLTTLAKSDGAKNLAELVSEGLDAGSFLASNAHVTSYTKKPVYDGKTGVDYLYDRFRTALSG</sequence>
<proteinExistence type="inferred from homology"/>
<dbReference type="InterPro" id="IPR000675">
    <property type="entry name" value="Cutinase/axe"/>
</dbReference>
<feature type="region of interest" description="Disordered" evidence="5">
    <location>
        <begin position="350"/>
        <end position="456"/>
    </location>
</feature>
<evidence type="ECO:0000256" key="6">
    <source>
        <dbReference type="SAM" id="SignalP"/>
    </source>
</evidence>
<dbReference type="Gene3D" id="3.40.50.1820">
    <property type="entry name" value="alpha/beta hydrolase"/>
    <property type="match status" value="1"/>
</dbReference>
<evidence type="ECO:0000313" key="7">
    <source>
        <dbReference type="EMBL" id="MBB4138088.1"/>
    </source>
</evidence>
<dbReference type="RefSeq" id="WP_221247662.1">
    <property type="nucleotide sequence ID" value="NZ_BAABHL010000166.1"/>
</dbReference>
<dbReference type="PANTHER" id="PTHR33630:SF9">
    <property type="entry name" value="CUTINASE 4"/>
    <property type="match status" value="1"/>
</dbReference>
<name>A0A840F6Q3_9ACTN</name>
<evidence type="ECO:0000256" key="5">
    <source>
        <dbReference type="SAM" id="MobiDB-lite"/>
    </source>
</evidence>
<evidence type="ECO:0000256" key="2">
    <source>
        <dbReference type="ARBA" id="ARBA00022487"/>
    </source>
</evidence>
<evidence type="ECO:0000256" key="3">
    <source>
        <dbReference type="ARBA" id="ARBA00022801"/>
    </source>
</evidence>